<organism evidence="2 3">
    <name type="scientific">Hyunsoonleella flava</name>
    <dbReference type="NCBI Taxonomy" id="2527939"/>
    <lineage>
        <taxon>Bacteria</taxon>
        <taxon>Pseudomonadati</taxon>
        <taxon>Bacteroidota</taxon>
        <taxon>Flavobacteriia</taxon>
        <taxon>Flavobacteriales</taxon>
        <taxon>Flavobacteriaceae</taxon>
    </lineage>
</organism>
<keyword evidence="1" id="KW-1133">Transmembrane helix</keyword>
<feature type="transmembrane region" description="Helical" evidence="1">
    <location>
        <begin position="7"/>
        <end position="30"/>
    </location>
</feature>
<dbReference type="EMBL" id="SIRT01000019">
    <property type="protein sequence ID" value="TBM98852.1"/>
    <property type="molecule type" value="Genomic_DNA"/>
</dbReference>
<dbReference type="OrthoDB" id="1453816at2"/>
<keyword evidence="1" id="KW-0812">Transmembrane</keyword>
<keyword evidence="1" id="KW-0472">Membrane</keyword>
<dbReference type="RefSeq" id="WP_130965698.1">
    <property type="nucleotide sequence ID" value="NZ_SIRT01000019.1"/>
</dbReference>
<keyword evidence="3" id="KW-1185">Reference proteome</keyword>
<proteinExistence type="predicted"/>
<feature type="transmembrane region" description="Helical" evidence="1">
    <location>
        <begin position="36"/>
        <end position="55"/>
    </location>
</feature>
<sequence>MIRTLALILTLVGMAGLILGVLGIFGTPIVNSLSPWALAILGLIFFIAGTSMFKYGKKSA</sequence>
<accession>A0A4Q9FG69</accession>
<evidence type="ECO:0000256" key="1">
    <source>
        <dbReference type="SAM" id="Phobius"/>
    </source>
</evidence>
<dbReference type="Proteomes" id="UP000291142">
    <property type="component" value="Unassembled WGS sequence"/>
</dbReference>
<evidence type="ECO:0000313" key="3">
    <source>
        <dbReference type="Proteomes" id="UP000291142"/>
    </source>
</evidence>
<protein>
    <submittedName>
        <fullName evidence="2">Uncharacterized protein</fullName>
    </submittedName>
</protein>
<gene>
    <name evidence="2" type="ORF">EYD45_16105</name>
</gene>
<comment type="caution">
    <text evidence="2">The sequence shown here is derived from an EMBL/GenBank/DDBJ whole genome shotgun (WGS) entry which is preliminary data.</text>
</comment>
<reference evidence="2 3" key="1">
    <citation type="submission" date="2019-02" db="EMBL/GenBank/DDBJ databases">
        <title>Hyunsoonleella sp., isolated from marine sediment.</title>
        <authorList>
            <person name="Liu B.-T."/>
        </authorList>
    </citation>
    <scope>NUCLEOTIDE SEQUENCE [LARGE SCALE GENOMIC DNA]</scope>
    <source>
        <strain evidence="2 3">T58</strain>
    </source>
</reference>
<evidence type="ECO:0000313" key="2">
    <source>
        <dbReference type="EMBL" id="TBM98852.1"/>
    </source>
</evidence>
<dbReference type="AlphaFoldDB" id="A0A4Q9FG69"/>
<name>A0A4Q9FG69_9FLAO</name>